<dbReference type="Gramene" id="EFJ26399">
    <property type="protein sequence ID" value="EFJ26399"/>
    <property type="gene ID" value="SELMODRAFT_97195"/>
</dbReference>
<sequence length="51" mass="5671">MLSNSWEPEMCNKMCNICCSKCFCVPNGPKASKKECPYDAVLNNKGKPKCP</sequence>
<evidence type="ECO:0000313" key="1">
    <source>
        <dbReference type="EMBL" id="EFJ26399.1"/>
    </source>
</evidence>
<evidence type="ECO:0008006" key="3">
    <source>
        <dbReference type="Google" id="ProtNLM"/>
    </source>
</evidence>
<dbReference type="AlphaFoldDB" id="D8RMT7"/>
<name>D8RMT7_SELML</name>
<dbReference type="KEGG" id="smo:SELMODRAFT_97195"/>
<accession>D8RMT7</accession>
<reference evidence="1 2" key="1">
    <citation type="journal article" date="2011" name="Science">
        <title>The Selaginella genome identifies genetic changes associated with the evolution of vascular plants.</title>
        <authorList>
            <person name="Banks J.A."/>
            <person name="Nishiyama T."/>
            <person name="Hasebe M."/>
            <person name="Bowman J.L."/>
            <person name="Gribskov M."/>
            <person name="dePamphilis C."/>
            <person name="Albert V.A."/>
            <person name="Aono N."/>
            <person name="Aoyama T."/>
            <person name="Ambrose B.A."/>
            <person name="Ashton N.W."/>
            <person name="Axtell M.J."/>
            <person name="Barker E."/>
            <person name="Barker M.S."/>
            <person name="Bennetzen J.L."/>
            <person name="Bonawitz N.D."/>
            <person name="Chapple C."/>
            <person name="Cheng C."/>
            <person name="Correa L.G."/>
            <person name="Dacre M."/>
            <person name="DeBarry J."/>
            <person name="Dreyer I."/>
            <person name="Elias M."/>
            <person name="Engstrom E.M."/>
            <person name="Estelle M."/>
            <person name="Feng L."/>
            <person name="Finet C."/>
            <person name="Floyd S.K."/>
            <person name="Frommer W.B."/>
            <person name="Fujita T."/>
            <person name="Gramzow L."/>
            <person name="Gutensohn M."/>
            <person name="Harholt J."/>
            <person name="Hattori M."/>
            <person name="Heyl A."/>
            <person name="Hirai T."/>
            <person name="Hiwatashi Y."/>
            <person name="Ishikawa M."/>
            <person name="Iwata M."/>
            <person name="Karol K.G."/>
            <person name="Koehler B."/>
            <person name="Kolukisaoglu U."/>
            <person name="Kubo M."/>
            <person name="Kurata T."/>
            <person name="Lalonde S."/>
            <person name="Li K."/>
            <person name="Li Y."/>
            <person name="Litt A."/>
            <person name="Lyons E."/>
            <person name="Manning G."/>
            <person name="Maruyama T."/>
            <person name="Michael T.P."/>
            <person name="Mikami K."/>
            <person name="Miyazaki S."/>
            <person name="Morinaga S."/>
            <person name="Murata T."/>
            <person name="Mueller-Roeber B."/>
            <person name="Nelson D.R."/>
            <person name="Obara M."/>
            <person name="Oguri Y."/>
            <person name="Olmstead R.G."/>
            <person name="Onodera N."/>
            <person name="Petersen B.L."/>
            <person name="Pils B."/>
            <person name="Prigge M."/>
            <person name="Rensing S.A."/>
            <person name="Riano-Pachon D.M."/>
            <person name="Roberts A.W."/>
            <person name="Sato Y."/>
            <person name="Scheller H.V."/>
            <person name="Schulz B."/>
            <person name="Schulz C."/>
            <person name="Shakirov E.V."/>
            <person name="Shibagaki N."/>
            <person name="Shinohara N."/>
            <person name="Shippen D.E."/>
            <person name="Soerensen I."/>
            <person name="Sotooka R."/>
            <person name="Sugimoto N."/>
            <person name="Sugita M."/>
            <person name="Sumikawa N."/>
            <person name="Tanurdzic M."/>
            <person name="Theissen G."/>
            <person name="Ulvskov P."/>
            <person name="Wakazuki S."/>
            <person name="Weng J.K."/>
            <person name="Willats W.W."/>
            <person name="Wipf D."/>
            <person name="Wolf P.G."/>
            <person name="Yang L."/>
            <person name="Zimmer A.D."/>
            <person name="Zhu Q."/>
            <person name="Mitros T."/>
            <person name="Hellsten U."/>
            <person name="Loque D."/>
            <person name="Otillar R."/>
            <person name="Salamov A."/>
            <person name="Schmutz J."/>
            <person name="Shapiro H."/>
            <person name="Lindquist E."/>
            <person name="Lucas S."/>
            <person name="Rokhsar D."/>
            <person name="Grigoriev I.V."/>
        </authorList>
    </citation>
    <scope>NUCLEOTIDE SEQUENCE [LARGE SCALE GENOMIC DNA]</scope>
</reference>
<keyword evidence="2" id="KW-1185">Reference proteome</keyword>
<dbReference type="HOGENOM" id="CLU_142643_5_2_1"/>
<dbReference type="Pfam" id="PF02704">
    <property type="entry name" value="GASA"/>
    <property type="match status" value="1"/>
</dbReference>
<dbReference type="EMBL" id="GL377584">
    <property type="protein sequence ID" value="EFJ26399.1"/>
    <property type="molecule type" value="Genomic_DNA"/>
</dbReference>
<protein>
    <recommendedName>
        <fullName evidence="3">Gibberellin regulated protein</fullName>
    </recommendedName>
</protein>
<evidence type="ECO:0000313" key="2">
    <source>
        <dbReference type="Proteomes" id="UP000001514"/>
    </source>
</evidence>
<proteinExistence type="predicted"/>
<gene>
    <name evidence="1" type="ORF">SELMODRAFT_97195</name>
</gene>
<dbReference type="Proteomes" id="UP000001514">
    <property type="component" value="Unassembled WGS sequence"/>
</dbReference>
<dbReference type="InParanoid" id="D8RMT7"/>
<dbReference type="InterPro" id="IPR003854">
    <property type="entry name" value="GASA"/>
</dbReference>
<organism evidence="2">
    <name type="scientific">Selaginella moellendorffii</name>
    <name type="common">Spikemoss</name>
    <dbReference type="NCBI Taxonomy" id="88036"/>
    <lineage>
        <taxon>Eukaryota</taxon>
        <taxon>Viridiplantae</taxon>
        <taxon>Streptophyta</taxon>
        <taxon>Embryophyta</taxon>
        <taxon>Tracheophyta</taxon>
        <taxon>Lycopodiopsida</taxon>
        <taxon>Selaginellales</taxon>
        <taxon>Selaginellaceae</taxon>
        <taxon>Selaginella</taxon>
    </lineage>
</organism>